<sequence length="297" mass="31775">MTSHVASIQSHSPALLPAPPQAALIVDGYLDVIDMPATGLEVVIPLYEGMQRGDEIVLTWDSPTGVRQIAHQVQFVGAVELHVPRTDVLNAMHASVQLYYLVSRSDSQTKSSALVFAVGGGARSVRDDYEGAPLGKFTVLARPQLVLVSHGDWEVGLVPGVAQGGASHQAQASSPAPALISPATPSLLSVDFRRDFREVRFRINGPIASHTRAWGNIWIPLFPIKRPETPPAPSIFAAIVMYGKSGQEIGRTTVSGAGHIDADVVLVPDDVGKSISRFEIKATAGHRMAIGPMELRY</sequence>
<proteinExistence type="predicted"/>
<name>A0A4R0Z0N5_9GAMM</name>
<dbReference type="Proteomes" id="UP000291822">
    <property type="component" value="Unassembled WGS sequence"/>
</dbReference>
<organism evidence="1 2">
    <name type="scientific">Dyella soli</name>
    <dbReference type="NCBI Taxonomy" id="522319"/>
    <lineage>
        <taxon>Bacteria</taxon>
        <taxon>Pseudomonadati</taxon>
        <taxon>Pseudomonadota</taxon>
        <taxon>Gammaproteobacteria</taxon>
        <taxon>Lysobacterales</taxon>
        <taxon>Rhodanobacteraceae</taxon>
        <taxon>Dyella</taxon>
    </lineage>
</organism>
<gene>
    <name evidence="1" type="ORF">EZM97_08575</name>
</gene>
<accession>A0A4R0Z0N5</accession>
<protein>
    <submittedName>
        <fullName evidence="1">Uncharacterized protein</fullName>
    </submittedName>
</protein>
<dbReference type="RefSeq" id="WP_131149900.1">
    <property type="nucleotide sequence ID" value="NZ_SJTG01000001.1"/>
</dbReference>
<evidence type="ECO:0000313" key="1">
    <source>
        <dbReference type="EMBL" id="TCI13319.1"/>
    </source>
</evidence>
<evidence type="ECO:0000313" key="2">
    <source>
        <dbReference type="Proteomes" id="UP000291822"/>
    </source>
</evidence>
<reference evidence="1 2" key="1">
    <citation type="submission" date="2019-02" db="EMBL/GenBank/DDBJ databases">
        <title>Dyella amyloliquefaciens sp. nov., isolated from forest soil.</title>
        <authorList>
            <person name="Gao Z.-H."/>
            <person name="Qiu L.-H."/>
        </authorList>
    </citation>
    <scope>NUCLEOTIDE SEQUENCE [LARGE SCALE GENOMIC DNA]</scope>
    <source>
        <strain evidence="1 2">KACC 12747</strain>
    </source>
</reference>
<dbReference type="AlphaFoldDB" id="A0A4R0Z0N5"/>
<comment type="caution">
    <text evidence="1">The sequence shown here is derived from an EMBL/GenBank/DDBJ whole genome shotgun (WGS) entry which is preliminary data.</text>
</comment>
<dbReference type="EMBL" id="SJTG01000001">
    <property type="protein sequence ID" value="TCI13319.1"/>
    <property type="molecule type" value="Genomic_DNA"/>
</dbReference>
<keyword evidence="2" id="KW-1185">Reference proteome</keyword>